<dbReference type="AlphaFoldDB" id="A0A099EY00"/>
<dbReference type="Proteomes" id="UP000029846">
    <property type="component" value="Unassembled WGS sequence"/>
</dbReference>
<dbReference type="PANTHER" id="PTHR43162">
    <property type="match status" value="1"/>
</dbReference>
<dbReference type="InterPro" id="IPR008030">
    <property type="entry name" value="NmrA-like"/>
</dbReference>
<evidence type="ECO:0000313" key="3">
    <source>
        <dbReference type="EMBL" id="SFA60197.1"/>
    </source>
</evidence>
<organism evidence="2 4">
    <name type="scientific">Paracoccus halophilus</name>
    <dbReference type="NCBI Taxonomy" id="376733"/>
    <lineage>
        <taxon>Bacteria</taxon>
        <taxon>Pseudomonadati</taxon>
        <taxon>Pseudomonadota</taxon>
        <taxon>Alphaproteobacteria</taxon>
        <taxon>Rhodobacterales</taxon>
        <taxon>Paracoccaceae</taxon>
        <taxon>Paracoccus</taxon>
    </lineage>
</organism>
<reference evidence="2 4" key="1">
    <citation type="submission" date="2014-09" db="EMBL/GenBank/DDBJ databases">
        <authorList>
            <person name="McGinnis J.M."/>
            <person name="Wolfgang W.J."/>
        </authorList>
    </citation>
    <scope>NUCLEOTIDE SEQUENCE [LARGE SCALE GENOMIC DNA]</scope>
    <source>
        <strain evidence="2 4">JCM 14014</strain>
    </source>
</reference>
<name>A0A099EY00_9RHOB</name>
<dbReference type="RefSeq" id="WP_036743185.1">
    <property type="nucleotide sequence ID" value="NZ_FOJO01000027.1"/>
</dbReference>
<dbReference type="EMBL" id="JRKN01000030">
    <property type="protein sequence ID" value="KGJ02848.1"/>
    <property type="molecule type" value="Genomic_DNA"/>
</dbReference>
<protein>
    <submittedName>
        <fullName evidence="2">NmrA family protein</fullName>
    </submittedName>
</protein>
<evidence type="ECO:0000259" key="1">
    <source>
        <dbReference type="Pfam" id="PF05368"/>
    </source>
</evidence>
<proteinExistence type="predicted"/>
<dbReference type="Pfam" id="PF05368">
    <property type="entry name" value="NmrA"/>
    <property type="match status" value="1"/>
</dbReference>
<gene>
    <name evidence="2" type="ORF">IT41_16235</name>
    <name evidence="3" type="ORF">SAMN04487972_12717</name>
</gene>
<dbReference type="STRING" id="376733.SAMN04487972_12717"/>
<evidence type="ECO:0000313" key="5">
    <source>
        <dbReference type="Proteomes" id="UP000182312"/>
    </source>
</evidence>
<dbReference type="InterPro" id="IPR036291">
    <property type="entry name" value="NAD(P)-bd_dom_sf"/>
</dbReference>
<accession>A0A099EY00</accession>
<dbReference type="Proteomes" id="UP000182312">
    <property type="component" value="Unassembled WGS sequence"/>
</dbReference>
<reference evidence="2 4" key="2">
    <citation type="submission" date="2014-10" db="EMBL/GenBank/DDBJ databases">
        <title>Paracoccus sanguinis sp. nov., isolated from clinical specimens of New York State patients.</title>
        <authorList>
            <person name="Mingle L.A."/>
            <person name="Cole J.A."/>
            <person name="Lapierre P."/>
            <person name="Musser K.A."/>
        </authorList>
    </citation>
    <scope>NUCLEOTIDE SEQUENCE [LARGE SCALE GENOMIC DNA]</scope>
    <source>
        <strain evidence="2 4">JCM 14014</strain>
    </source>
</reference>
<dbReference type="Gene3D" id="3.40.50.720">
    <property type="entry name" value="NAD(P)-binding Rossmann-like Domain"/>
    <property type="match status" value="1"/>
</dbReference>
<dbReference type="OrthoDB" id="7771794at2"/>
<dbReference type="Gene3D" id="3.90.25.10">
    <property type="entry name" value="UDP-galactose 4-epimerase, domain 1"/>
    <property type="match status" value="1"/>
</dbReference>
<sequence length="286" mass="29801">MYTIFGASGRAGGAVARSMLAQGAAIRVVLRRPELAGDWRGSGAGVSIADLDDIDAMTAALKDADGAFLLNPPPMSGDAFARAEQVGANYAIAARTANLPKAVVLSSIGAQHAKGAGAISALHGFEASLTGSVPSLAILRAGYFVEGFGEVAEAAIRDGMLPTFLKPDQKIPMISTRDIGRAATDLLIRESWRGKRIVELHVAEGWSADDVAQAFSTVLGRPVSASFVSPEARPGILADAGIPAEAATVLLEMYDAIAARRFESEQGQEKRGNAVSLQDAVREMIV</sequence>
<reference evidence="3 5" key="3">
    <citation type="submission" date="2016-10" db="EMBL/GenBank/DDBJ databases">
        <authorList>
            <person name="de Groot N.N."/>
        </authorList>
    </citation>
    <scope>NUCLEOTIDE SEQUENCE [LARGE SCALE GENOMIC DNA]</scope>
    <source>
        <strain evidence="3 5">CGMCC 1.6117</strain>
    </source>
</reference>
<evidence type="ECO:0000313" key="2">
    <source>
        <dbReference type="EMBL" id="KGJ02848.1"/>
    </source>
</evidence>
<feature type="domain" description="NmrA-like" evidence="1">
    <location>
        <begin position="3"/>
        <end position="256"/>
    </location>
</feature>
<dbReference type="EMBL" id="FOJO01000027">
    <property type="protein sequence ID" value="SFA60197.1"/>
    <property type="molecule type" value="Genomic_DNA"/>
</dbReference>
<dbReference type="SUPFAM" id="SSF51735">
    <property type="entry name" value="NAD(P)-binding Rossmann-fold domains"/>
    <property type="match status" value="1"/>
</dbReference>
<keyword evidence="4" id="KW-1185">Reference proteome</keyword>
<dbReference type="InterPro" id="IPR051604">
    <property type="entry name" value="Ergot_Alk_Oxidoreductase"/>
</dbReference>
<evidence type="ECO:0000313" key="4">
    <source>
        <dbReference type="Proteomes" id="UP000029846"/>
    </source>
</evidence>
<dbReference type="eggNOG" id="COG0702">
    <property type="taxonomic scope" value="Bacteria"/>
</dbReference>
<dbReference type="PANTHER" id="PTHR43162:SF1">
    <property type="entry name" value="PRESTALK A DIFFERENTIATION PROTEIN A"/>
    <property type="match status" value="1"/>
</dbReference>